<keyword evidence="3" id="KW-1185">Reference proteome</keyword>
<dbReference type="AlphaFoldDB" id="A0A2I1GS35"/>
<evidence type="ECO:0000313" key="2">
    <source>
        <dbReference type="EMBL" id="PKY49466.1"/>
    </source>
</evidence>
<dbReference type="VEuPathDB" id="FungiDB:RhiirFUN_003958"/>
<evidence type="ECO:0000313" key="3">
    <source>
        <dbReference type="Proteomes" id="UP000234323"/>
    </source>
</evidence>
<dbReference type="EMBL" id="LLXI01000746">
    <property type="protein sequence ID" value="PKY49466.1"/>
    <property type="molecule type" value="Genomic_DNA"/>
</dbReference>
<reference evidence="2 3" key="1">
    <citation type="submission" date="2015-10" db="EMBL/GenBank/DDBJ databases">
        <title>Genome analyses suggest a sexual origin of heterokaryosis in a supposedly ancient asexual fungus.</title>
        <authorList>
            <person name="Ropars J."/>
            <person name="Sedzielewska K."/>
            <person name="Noel J."/>
            <person name="Charron P."/>
            <person name="Farinelli L."/>
            <person name="Marton T."/>
            <person name="Kruger M."/>
            <person name="Pelin A."/>
            <person name="Brachmann A."/>
            <person name="Corradi N."/>
        </authorList>
    </citation>
    <scope>NUCLEOTIDE SEQUENCE [LARGE SCALE GENOMIC DNA]</scope>
    <source>
        <strain evidence="2 3">A4</strain>
    </source>
</reference>
<dbReference type="VEuPathDB" id="FungiDB:RhiirA1_400453"/>
<organism evidence="2 3">
    <name type="scientific">Rhizophagus irregularis</name>
    <dbReference type="NCBI Taxonomy" id="588596"/>
    <lineage>
        <taxon>Eukaryota</taxon>
        <taxon>Fungi</taxon>
        <taxon>Fungi incertae sedis</taxon>
        <taxon>Mucoromycota</taxon>
        <taxon>Glomeromycotina</taxon>
        <taxon>Glomeromycetes</taxon>
        <taxon>Glomerales</taxon>
        <taxon>Glomeraceae</taxon>
        <taxon>Rhizophagus</taxon>
    </lineage>
</organism>
<accession>A0A2I1GS35</accession>
<feature type="coiled-coil region" evidence="1">
    <location>
        <begin position="159"/>
        <end position="193"/>
    </location>
</feature>
<keyword evidence="1" id="KW-0175">Coiled coil</keyword>
<protein>
    <submittedName>
        <fullName evidence="2">Uncharacterized protein</fullName>
    </submittedName>
</protein>
<proteinExistence type="predicted"/>
<dbReference type="VEuPathDB" id="FungiDB:FUN_021923"/>
<comment type="caution">
    <text evidence="2">The sequence shown here is derived from an EMBL/GenBank/DDBJ whole genome shotgun (WGS) entry which is preliminary data.</text>
</comment>
<evidence type="ECO:0000256" key="1">
    <source>
        <dbReference type="SAM" id="Coils"/>
    </source>
</evidence>
<name>A0A2I1GS35_9GLOM</name>
<gene>
    <name evidence="2" type="ORF">RhiirA4_422977</name>
</gene>
<sequence length="215" mass="25440">MSDFQSFRSHFPQFTEKELKEAIEISKGSVNWIEYNKWVEEGRPYEEHDEVLMNLKLEYESQTRSVETRQYADGKRECRNGVSTHRNSRNAVQNIRKTSNETPSAIGTKTTAHEEASVVPRLERMMSSNRLPTYSQILIYQTRDSRAVYSCEKKEIIDRENLLHQQEEYANKLEQMKLEIRKTSIKHIKMENKVYLSAESQCLQDEHDKFVHTIF</sequence>
<dbReference type="Proteomes" id="UP000234323">
    <property type="component" value="Unassembled WGS sequence"/>
</dbReference>